<evidence type="ECO:0000256" key="7">
    <source>
        <dbReference type="ARBA" id="ARBA00023186"/>
    </source>
</evidence>
<feature type="compositionally biased region" description="Acidic residues" evidence="11">
    <location>
        <begin position="270"/>
        <end position="297"/>
    </location>
</feature>
<feature type="compositionally biased region" description="Acidic residues" evidence="11">
    <location>
        <begin position="526"/>
        <end position="542"/>
    </location>
</feature>
<evidence type="ECO:0000256" key="11">
    <source>
        <dbReference type="SAM" id="MobiDB-lite"/>
    </source>
</evidence>
<keyword evidence="8" id="KW-1015">Disulfide bond</keyword>
<dbReference type="GO" id="GO:0051082">
    <property type="term" value="F:unfolded protein binding"/>
    <property type="evidence" value="ECO:0007669"/>
    <property type="project" value="InterPro"/>
</dbReference>
<comment type="subcellular location">
    <subcellularLocation>
        <location evidence="1">Endoplasmic reticulum membrane</location>
        <topology evidence="1">Single-pass membrane protein</topology>
    </subcellularLocation>
</comment>
<dbReference type="OrthoDB" id="1938156at2759"/>
<dbReference type="PANTHER" id="PTHR11073:SF1">
    <property type="entry name" value="CALNEXIN 14D-RELATED"/>
    <property type="match status" value="1"/>
</dbReference>
<accession>K8F3G1</accession>
<dbReference type="Gene3D" id="2.10.250.10">
    <property type="entry name" value="Calreticulin/calnexin, P domain"/>
    <property type="match status" value="1"/>
</dbReference>
<feature type="compositionally biased region" description="Basic residues" evidence="11">
    <location>
        <begin position="511"/>
        <end position="520"/>
    </location>
</feature>
<dbReference type="SUPFAM" id="SSF49899">
    <property type="entry name" value="Concanavalin A-like lectins/glucanases"/>
    <property type="match status" value="1"/>
</dbReference>
<protein>
    <submittedName>
        <fullName evidence="12">Calnexin</fullName>
    </submittedName>
</protein>
<dbReference type="PRINTS" id="PR00626">
    <property type="entry name" value="CALRETICULIN"/>
</dbReference>
<reference evidence="12 13" key="1">
    <citation type="submission" date="2011-10" db="EMBL/GenBank/DDBJ databases">
        <authorList>
            <person name="Genoscope - CEA"/>
        </authorList>
    </citation>
    <scope>NUCLEOTIDE SEQUENCE [LARGE SCALE GENOMIC DNA]</scope>
    <source>
        <strain evidence="12 13">RCC 1105</strain>
    </source>
</reference>
<feature type="compositionally biased region" description="Acidic residues" evidence="11">
    <location>
        <begin position="250"/>
        <end position="262"/>
    </location>
</feature>
<keyword evidence="6 9" id="KW-0472">Membrane</keyword>
<evidence type="ECO:0000256" key="1">
    <source>
        <dbReference type="ARBA" id="ARBA00004389"/>
    </source>
</evidence>
<dbReference type="InterPro" id="IPR018124">
    <property type="entry name" value="Calret/calnex_CS"/>
</dbReference>
<dbReference type="PROSITE" id="PS00804">
    <property type="entry name" value="CALRETICULIN_2"/>
    <property type="match status" value="1"/>
</dbReference>
<keyword evidence="10" id="KW-0175">Coiled coil</keyword>
<dbReference type="GO" id="GO:0006457">
    <property type="term" value="P:protein folding"/>
    <property type="evidence" value="ECO:0007669"/>
    <property type="project" value="InterPro"/>
</dbReference>
<evidence type="ECO:0000256" key="9">
    <source>
        <dbReference type="RuleBase" id="RU362126"/>
    </source>
</evidence>
<evidence type="ECO:0000256" key="3">
    <source>
        <dbReference type="ARBA" id="ARBA00022692"/>
    </source>
</evidence>
<evidence type="ECO:0000256" key="6">
    <source>
        <dbReference type="ARBA" id="ARBA00023136"/>
    </source>
</evidence>
<keyword evidence="5 9" id="KW-1133">Transmembrane helix</keyword>
<evidence type="ECO:0000256" key="8">
    <source>
        <dbReference type="PIRSR" id="PIRSR601580-3"/>
    </source>
</evidence>
<dbReference type="Proteomes" id="UP000198341">
    <property type="component" value="Chromosome 9"/>
</dbReference>
<dbReference type="InterPro" id="IPR001580">
    <property type="entry name" value="Calret/calnex"/>
</dbReference>
<dbReference type="AlphaFoldDB" id="K8F3G1"/>
<dbReference type="Pfam" id="PF00262">
    <property type="entry name" value="Calreticulin"/>
    <property type="match status" value="1"/>
</dbReference>
<dbReference type="InterPro" id="IPR013320">
    <property type="entry name" value="ConA-like_dom_sf"/>
</dbReference>
<dbReference type="PANTHER" id="PTHR11073">
    <property type="entry name" value="CALRETICULIN AND CALNEXIN"/>
    <property type="match status" value="1"/>
</dbReference>
<dbReference type="Gene3D" id="2.60.120.200">
    <property type="match status" value="1"/>
</dbReference>
<evidence type="ECO:0000313" key="12">
    <source>
        <dbReference type="EMBL" id="CCO66602.1"/>
    </source>
</evidence>
<evidence type="ECO:0000313" key="13">
    <source>
        <dbReference type="Proteomes" id="UP000198341"/>
    </source>
</evidence>
<keyword evidence="13" id="KW-1185">Reference proteome</keyword>
<keyword evidence="7 9" id="KW-0143">Chaperone</keyword>
<evidence type="ECO:0000256" key="2">
    <source>
        <dbReference type="ARBA" id="ARBA00010983"/>
    </source>
</evidence>
<evidence type="ECO:0000256" key="4">
    <source>
        <dbReference type="ARBA" id="ARBA00022824"/>
    </source>
</evidence>
<feature type="region of interest" description="Disordered" evidence="11">
    <location>
        <begin position="161"/>
        <end position="180"/>
    </location>
</feature>
<dbReference type="GO" id="GO:0036503">
    <property type="term" value="P:ERAD pathway"/>
    <property type="evidence" value="ECO:0007669"/>
    <property type="project" value="TreeGrafter"/>
</dbReference>
<evidence type="ECO:0000256" key="10">
    <source>
        <dbReference type="SAM" id="Coils"/>
    </source>
</evidence>
<feature type="disulfide bond" evidence="8">
    <location>
        <begin position="111"/>
        <end position="144"/>
    </location>
</feature>
<dbReference type="SUPFAM" id="SSF63887">
    <property type="entry name" value="P-domain of calnexin/calreticulin"/>
    <property type="match status" value="1"/>
</dbReference>
<dbReference type="GO" id="GO:0005789">
    <property type="term" value="C:endoplasmic reticulum membrane"/>
    <property type="evidence" value="ECO:0007669"/>
    <property type="project" value="UniProtKB-SubCell"/>
</dbReference>
<keyword evidence="4 9" id="KW-0256">Endoplasmic reticulum</keyword>
<dbReference type="STRING" id="41875.K8F3G1"/>
<gene>
    <name evidence="12" type="ORF">Bathy09g03680</name>
</gene>
<organism evidence="12 13">
    <name type="scientific">Bathycoccus prasinos</name>
    <dbReference type="NCBI Taxonomy" id="41875"/>
    <lineage>
        <taxon>Eukaryota</taxon>
        <taxon>Viridiplantae</taxon>
        <taxon>Chlorophyta</taxon>
        <taxon>Mamiellophyceae</taxon>
        <taxon>Mamiellales</taxon>
        <taxon>Bathycoccaceae</taxon>
        <taxon>Bathycoccus</taxon>
    </lineage>
</organism>
<evidence type="ECO:0000256" key="5">
    <source>
        <dbReference type="ARBA" id="ARBA00022989"/>
    </source>
</evidence>
<keyword evidence="3 9" id="KW-0812">Transmembrane</keyword>
<dbReference type="GeneID" id="19013875"/>
<proteinExistence type="inferred from homology"/>
<feature type="compositionally biased region" description="Basic and acidic residues" evidence="11">
    <location>
        <begin position="222"/>
        <end position="249"/>
    </location>
</feature>
<dbReference type="EMBL" id="FO082270">
    <property type="protein sequence ID" value="CCO66602.1"/>
    <property type="molecule type" value="Genomic_DNA"/>
</dbReference>
<dbReference type="KEGG" id="bpg:Bathy09g03680"/>
<dbReference type="FunFam" id="2.10.250.10:FF:000001">
    <property type="entry name" value="Calnexin homolog"/>
    <property type="match status" value="1"/>
</dbReference>
<comment type="similarity">
    <text evidence="2 9">Belongs to the calreticulin family.</text>
</comment>
<feature type="region of interest" description="Disordered" evidence="11">
    <location>
        <begin position="510"/>
        <end position="554"/>
    </location>
</feature>
<dbReference type="InterPro" id="IPR009033">
    <property type="entry name" value="Calreticulin/calnexin_P_dom_sf"/>
</dbReference>
<feature type="transmembrane region" description="Helical" evidence="9">
    <location>
        <begin position="482"/>
        <end position="500"/>
    </location>
</feature>
<dbReference type="RefSeq" id="XP_007511042.1">
    <property type="nucleotide sequence ID" value="XM_007510980.1"/>
</dbReference>
<name>K8F3G1_9CHLO</name>
<feature type="coiled-coil region" evidence="10">
    <location>
        <begin position="401"/>
        <end position="443"/>
    </location>
</feature>
<feature type="region of interest" description="Disordered" evidence="11">
    <location>
        <begin position="207"/>
        <end position="307"/>
    </location>
</feature>
<dbReference type="GO" id="GO:0005509">
    <property type="term" value="F:calcium ion binding"/>
    <property type="evidence" value="ECO:0007669"/>
    <property type="project" value="InterPro"/>
</dbReference>
<dbReference type="eggNOG" id="KOG0675">
    <property type="taxonomic scope" value="Eukaryota"/>
</dbReference>
<sequence length="554" mass="61880">MGGLKTIATVATVAFVTTGSSLSRANGKEQQKLDGAAFLETFDDGLKGWVKSEVEQYTGVVELANENGEKSLKVPEKARHYGYTKQLSTPFDPRDGFAIQFEAAQTEGLDCGGAYLKYLTEEANTGKEMDGSSPYVLMFGPDKCGSNNKVHVIFKHKSPKDGELEEKHLKDPPKMPSDKAPHMYTLLVNTKEHTYEVKIDGKVEKEGSIFEDFEPPFNPPKMIDDPEDSKPEDWVDEKQIPDPNAKKPDDWDEDAPMEILDEEATKPEGWLDDEPEEIEDPEAEEPEDWDEEEDGEYEAPLVPNPRCEEAPGCGEWEQPMKENPDYKGPWSAPMIDNVLYKGEWAPKQIENPKYYEDPTPFENVGKISAVALEIWTMSDGLTLDNILISKDFDTVDKAAETFDFEAKKEAKEKALKEAEEKAAEEAEKAAEKAEKAEAKKAANAAGFPGKVTDLMYKVVEKIPGKAGEVLTKPVDFMAENVAALYAFLATSLLSILYFIVSPFVKDAKKTAATKKKVGKAKKTDEVQEDDDEEEEEEEEEEDEKPKKKNGRSKK</sequence>